<accession>A0ABQ3V3W3</accession>
<dbReference type="PANTHER" id="PTHR47691">
    <property type="entry name" value="REGULATOR-RELATED"/>
    <property type="match status" value="1"/>
</dbReference>
<dbReference type="InterPro" id="IPR011990">
    <property type="entry name" value="TPR-like_helical_dom_sf"/>
</dbReference>
<dbReference type="PRINTS" id="PR00364">
    <property type="entry name" value="DISEASERSIST"/>
</dbReference>
<dbReference type="Proteomes" id="UP000654345">
    <property type="component" value="Unassembled WGS sequence"/>
</dbReference>
<proteinExistence type="predicted"/>
<dbReference type="Pfam" id="PF00931">
    <property type="entry name" value="NB-ARC"/>
    <property type="match status" value="1"/>
</dbReference>
<dbReference type="Pfam" id="PF13424">
    <property type="entry name" value="TPR_12"/>
    <property type="match status" value="1"/>
</dbReference>
<protein>
    <recommendedName>
        <fullName evidence="6">AAA+ ATPase domain-containing protein</fullName>
    </recommendedName>
</protein>
<dbReference type="Gene3D" id="3.40.50.300">
    <property type="entry name" value="P-loop containing nucleotide triphosphate hydrolases"/>
    <property type="match status" value="1"/>
</dbReference>
<name>A0ABQ3V3W3_9CHLR</name>
<dbReference type="EMBL" id="BNJG01000003">
    <property type="protein sequence ID" value="GHO59638.1"/>
    <property type="molecule type" value="Genomic_DNA"/>
</dbReference>
<feature type="domain" description="Winged helix-turn-helix" evidence="3">
    <location>
        <begin position="287"/>
        <end position="363"/>
    </location>
</feature>
<dbReference type="RefSeq" id="WP_201375805.1">
    <property type="nucleotide sequence ID" value="NZ_BNJG01000003.1"/>
</dbReference>
<dbReference type="Gene3D" id="1.25.40.10">
    <property type="entry name" value="Tetratricopeptide repeat domain"/>
    <property type="match status" value="3"/>
</dbReference>
<dbReference type="InterPro" id="IPR019734">
    <property type="entry name" value="TPR_rpt"/>
</dbReference>
<keyword evidence="5" id="KW-1185">Reference proteome</keyword>
<dbReference type="SUPFAM" id="SSF48452">
    <property type="entry name" value="TPR-like"/>
    <property type="match status" value="3"/>
</dbReference>
<feature type="domain" description="Anaphase-promoting complex subunit 5" evidence="2">
    <location>
        <begin position="798"/>
        <end position="833"/>
    </location>
</feature>
<dbReference type="InterPro" id="IPR058852">
    <property type="entry name" value="HTH_77"/>
</dbReference>
<dbReference type="PANTHER" id="PTHR47691:SF3">
    <property type="entry name" value="HTH-TYPE TRANSCRIPTIONAL REGULATOR RV0890C-RELATED"/>
    <property type="match status" value="1"/>
</dbReference>
<gene>
    <name evidence="4" type="ORF">KSB_81130</name>
</gene>
<evidence type="ECO:0008006" key="6">
    <source>
        <dbReference type="Google" id="ProtNLM"/>
    </source>
</evidence>
<evidence type="ECO:0000313" key="4">
    <source>
        <dbReference type="EMBL" id="GHO59638.1"/>
    </source>
</evidence>
<feature type="domain" description="NB-ARC" evidence="1">
    <location>
        <begin position="44"/>
        <end position="163"/>
    </location>
</feature>
<dbReference type="Pfam" id="PF12862">
    <property type="entry name" value="ANAPC5"/>
    <property type="match status" value="2"/>
</dbReference>
<comment type="caution">
    <text evidence="4">The sequence shown here is derived from an EMBL/GenBank/DDBJ whole genome shotgun (WGS) entry which is preliminary data.</text>
</comment>
<dbReference type="SUPFAM" id="SSF52540">
    <property type="entry name" value="P-loop containing nucleoside triphosphate hydrolases"/>
    <property type="match status" value="1"/>
</dbReference>
<feature type="domain" description="Anaphase-promoting complex subunit 5" evidence="2">
    <location>
        <begin position="590"/>
        <end position="632"/>
    </location>
</feature>
<reference evidence="4 5" key="1">
    <citation type="journal article" date="2021" name="Int. J. Syst. Evol. Microbiol.">
        <title>Reticulibacter mediterranei gen. nov., sp. nov., within the new family Reticulibacteraceae fam. nov., and Ktedonospora formicarum gen. nov., sp. nov., Ktedonobacter robiniae sp. nov., Dictyobacter formicarum sp. nov. and Dictyobacter arantiisoli sp. nov., belonging to the class Ktedonobacteria.</title>
        <authorList>
            <person name="Yabe S."/>
            <person name="Zheng Y."/>
            <person name="Wang C.M."/>
            <person name="Sakai Y."/>
            <person name="Abe K."/>
            <person name="Yokota A."/>
            <person name="Donadio S."/>
            <person name="Cavaletti L."/>
            <person name="Monciardini P."/>
        </authorList>
    </citation>
    <scope>NUCLEOTIDE SEQUENCE [LARGE SCALE GENOMIC DNA]</scope>
    <source>
        <strain evidence="4 5">SOSP1-30</strain>
    </source>
</reference>
<evidence type="ECO:0000259" key="2">
    <source>
        <dbReference type="Pfam" id="PF12862"/>
    </source>
</evidence>
<dbReference type="InterPro" id="IPR027417">
    <property type="entry name" value="P-loop_NTPase"/>
</dbReference>
<dbReference type="InterPro" id="IPR026000">
    <property type="entry name" value="Apc5_dom"/>
</dbReference>
<dbReference type="Pfam" id="PF25872">
    <property type="entry name" value="HTH_77"/>
    <property type="match status" value="1"/>
</dbReference>
<sequence>MPDLPTPLTTNTNMPRPEPESRDIFLVHLTPLIGREREIASAVTLLREPAMRLLTITGPGGVGKTCLALQVVAELEPAFSDGVRRIALASTSSSELFIPTLAQSLGLVEFDEMPLLERIKRYLREKHVLLLLDNFEQVIAAAPLITELLATCPALKILVTSREVLHLRAEHEFALPPLALPDLKLATDLEALAHNAAVALFVQRARSVKTDFQLTAENAQTIAEICTRVDGLPLGIELAAARIKILPPGKLLARLEHRLQVLTHGARDLPLRQQTLRATLTWSYELLDPQEQKLFRSLSVFVGGCTLEAVEHLCQAIDADEGDPLTPITSLIDKNLLRMVERTNEEARLVMLETIREYGEETLRASAEAQTAYDAHAMYYLALAEEAEPHLRQAQQVQWLERLEQEHDNLRAALQRLMTQPQSELALRLGSALWRFWLIRNHQSEGLQWLERALQSMKPARVTKHILARACYAAGVLADSQGLYQRGTELLEEALGYYRELQDQRGIATTLHQLGCSYARTSPFQGHALFEESLAIARTQEDLYTIADVLASLAEEAVALGYHLEKARTYYEESLAIARRLQDKRSIAYRLNKLGQVLTHLGSYAPAYQLLTESLKIHREVGDRVGIAFVLVPLGMLTFYMGDYSAAQTWFAESSAVSRELGNENKIAQYLGTLGEVALHQKGEDQATWTLLEQSLAIFRETENEEGIASQLFTLGSVEFNQGNLQLAMTLLNESLASMRRLENHAMTAASLNMLGHVEAHRGNYDAARTYMEESLAISRAINDREVISPRLIQLGLVVLNEGQNTQARQLFTEGLNIAREVSDRRQIADALGVMALLYMIEGDYETAQRLLEESYSENDIQTNYYRLADLGMLALLRGDMAKARTLIVKSLEISIQIRNRWFIASCLERLGEICVAQGQPEQAARLWGPQLPCVAL</sequence>
<organism evidence="4 5">
    <name type="scientific">Ktedonobacter robiniae</name>
    <dbReference type="NCBI Taxonomy" id="2778365"/>
    <lineage>
        <taxon>Bacteria</taxon>
        <taxon>Bacillati</taxon>
        <taxon>Chloroflexota</taxon>
        <taxon>Ktedonobacteria</taxon>
        <taxon>Ktedonobacterales</taxon>
        <taxon>Ktedonobacteraceae</taxon>
        <taxon>Ktedonobacter</taxon>
    </lineage>
</organism>
<evidence type="ECO:0000313" key="5">
    <source>
        <dbReference type="Proteomes" id="UP000654345"/>
    </source>
</evidence>
<dbReference type="InterPro" id="IPR002182">
    <property type="entry name" value="NB-ARC"/>
</dbReference>
<evidence type="ECO:0000259" key="3">
    <source>
        <dbReference type="Pfam" id="PF25872"/>
    </source>
</evidence>
<dbReference type="SMART" id="SM00028">
    <property type="entry name" value="TPR"/>
    <property type="match status" value="8"/>
</dbReference>
<evidence type="ECO:0000259" key="1">
    <source>
        <dbReference type="Pfam" id="PF00931"/>
    </source>
</evidence>